<feature type="domain" description="Tetrahydrofolate dehydrogenase/cyclohydrolase NAD(P)-binding" evidence="13">
    <location>
        <begin position="119"/>
        <end position="267"/>
    </location>
</feature>
<dbReference type="Gene3D" id="3.40.50.10860">
    <property type="entry name" value="Leucine Dehydrogenase, chain A, domain 1"/>
    <property type="match status" value="1"/>
</dbReference>
<evidence type="ECO:0000256" key="1">
    <source>
        <dbReference type="ARBA" id="ARBA00004777"/>
    </source>
</evidence>
<comment type="subunit">
    <text evidence="2">Homodimer.</text>
</comment>
<dbReference type="FunFam" id="3.40.50.720:FF:000006">
    <property type="entry name" value="Bifunctional protein FolD"/>
    <property type="match status" value="1"/>
</dbReference>
<dbReference type="InterPro" id="IPR000672">
    <property type="entry name" value="THF_DH/CycHdrlase"/>
</dbReference>
<dbReference type="PRINTS" id="PR00085">
    <property type="entry name" value="THFDHDRGNASE"/>
</dbReference>
<dbReference type="InterPro" id="IPR036291">
    <property type="entry name" value="NAD(P)-bd_dom_sf"/>
</dbReference>
<name>A0A9Q1N2W0_9SOLA</name>
<comment type="pathway">
    <text evidence="1">One-carbon metabolism; tetrahydrofolate interconversion.</text>
</comment>
<evidence type="ECO:0000256" key="8">
    <source>
        <dbReference type="ARBA" id="ARBA00023268"/>
    </source>
</evidence>
<feature type="domain" description="Tetrahydrofolate dehydrogenase/cyclohydrolase catalytic" evidence="12">
    <location>
        <begin position="4"/>
        <end position="98"/>
    </location>
</feature>
<dbReference type="GO" id="GO:0004477">
    <property type="term" value="F:methenyltetrahydrofolate cyclohydrolase activity"/>
    <property type="evidence" value="ECO:0007669"/>
    <property type="project" value="TreeGrafter"/>
</dbReference>
<dbReference type="SUPFAM" id="SSF53223">
    <property type="entry name" value="Aminoacid dehydrogenase-like, N-terminal domain"/>
    <property type="match status" value="1"/>
</dbReference>
<keyword evidence="7" id="KW-0601">Photorespiration</keyword>
<dbReference type="Proteomes" id="UP001152561">
    <property type="component" value="Unassembled WGS sequence"/>
</dbReference>
<evidence type="ECO:0000256" key="9">
    <source>
        <dbReference type="ARBA" id="ARBA00052194"/>
    </source>
</evidence>
<dbReference type="PROSITE" id="PS00767">
    <property type="entry name" value="THF_DHG_CYH_2"/>
    <property type="match status" value="1"/>
</dbReference>
<evidence type="ECO:0000256" key="3">
    <source>
        <dbReference type="ARBA" id="ARBA00022563"/>
    </source>
</evidence>
<evidence type="ECO:0008006" key="16">
    <source>
        <dbReference type="Google" id="ProtNLM"/>
    </source>
</evidence>
<dbReference type="OrthoDB" id="1280027at2759"/>
<protein>
    <recommendedName>
        <fullName evidence="16">Methenyltetrahydrofolate cyclohydrolase</fullName>
    </recommendedName>
</protein>
<keyword evidence="8" id="KW-0511">Multifunctional enzyme</keyword>
<comment type="similarity">
    <text evidence="11">Belongs to the tetrahydrofolate dehydrogenase/cyclohydrolase family.</text>
</comment>
<dbReference type="Pfam" id="PF00763">
    <property type="entry name" value="THF_DHG_CYH"/>
    <property type="match status" value="1"/>
</dbReference>
<evidence type="ECO:0000256" key="10">
    <source>
        <dbReference type="ARBA" id="ARBA00058319"/>
    </source>
</evidence>
<dbReference type="InterPro" id="IPR020631">
    <property type="entry name" value="THF_DH/CycHdrlase_NAD-bd_dom"/>
</dbReference>
<dbReference type="EMBL" id="JAJAGQ010000001">
    <property type="protein sequence ID" value="KAJ8574001.1"/>
    <property type="molecule type" value="Genomic_DNA"/>
</dbReference>
<dbReference type="GO" id="GO:0009853">
    <property type="term" value="P:photorespiration"/>
    <property type="evidence" value="ECO:0007669"/>
    <property type="project" value="UniProtKB-KW"/>
</dbReference>
<evidence type="ECO:0000256" key="5">
    <source>
        <dbReference type="ARBA" id="ARBA00022857"/>
    </source>
</evidence>
<proteinExistence type="inferred from homology"/>
<dbReference type="Gene3D" id="3.40.50.720">
    <property type="entry name" value="NAD(P)-binding Rossmann-like Domain"/>
    <property type="match status" value="1"/>
</dbReference>
<sequence length="271" mass="29135">MKNTIGKTPGLGVILVGGRRDSQSFVRIKMKACMKVGIVPFTVELPEDCSEAELFDAVSSFNENPLIHGVIVQLPLPKAQHLDEEKIISYVSPEKDVDGFHPTNVGNLAMQGREPSFIPCASKSCIELLLRNDVEIKGKNVVVVGRSKLVGLPTSLLMQRHHATVTTVHAFTGNPKQVTRGADILVSDIGVPNMIRGHWLNPGVIVVDMGANSVEDTDSLKGQRLIGDVCYDAAIVKASAITPVPGGVGPITISMLLSNTLDAAKRTYRHT</sequence>
<dbReference type="SUPFAM" id="SSF51735">
    <property type="entry name" value="NAD(P)-binding Rossmann-fold domains"/>
    <property type="match status" value="1"/>
</dbReference>
<keyword evidence="4" id="KW-0378">Hydrolase</keyword>
<gene>
    <name evidence="14" type="ORF">K7X08_010512</name>
</gene>
<keyword evidence="6" id="KW-0560">Oxidoreductase</keyword>
<evidence type="ECO:0000259" key="12">
    <source>
        <dbReference type="Pfam" id="PF00763"/>
    </source>
</evidence>
<comment type="caution">
    <text evidence="14">The sequence shown here is derived from an EMBL/GenBank/DDBJ whole genome shotgun (WGS) entry which is preliminary data.</text>
</comment>
<dbReference type="PANTHER" id="PTHR48099:SF13">
    <property type="entry name" value="METHYLENETETRAHYDROFOLATE DEHYDROGENASE"/>
    <property type="match status" value="1"/>
</dbReference>
<evidence type="ECO:0000256" key="4">
    <source>
        <dbReference type="ARBA" id="ARBA00022801"/>
    </source>
</evidence>
<dbReference type="GO" id="GO:0035999">
    <property type="term" value="P:tetrahydrofolate interconversion"/>
    <property type="evidence" value="ECO:0007669"/>
    <property type="project" value="TreeGrafter"/>
</dbReference>
<dbReference type="CDD" id="cd01080">
    <property type="entry name" value="NAD_bind_m-THF_DH_Cyclohyd"/>
    <property type="match status" value="1"/>
</dbReference>
<organism evidence="14 15">
    <name type="scientific">Anisodus acutangulus</name>
    <dbReference type="NCBI Taxonomy" id="402998"/>
    <lineage>
        <taxon>Eukaryota</taxon>
        <taxon>Viridiplantae</taxon>
        <taxon>Streptophyta</taxon>
        <taxon>Embryophyta</taxon>
        <taxon>Tracheophyta</taxon>
        <taxon>Spermatophyta</taxon>
        <taxon>Magnoliopsida</taxon>
        <taxon>eudicotyledons</taxon>
        <taxon>Gunneridae</taxon>
        <taxon>Pentapetalae</taxon>
        <taxon>asterids</taxon>
        <taxon>lamiids</taxon>
        <taxon>Solanales</taxon>
        <taxon>Solanaceae</taxon>
        <taxon>Solanoideae</taxon>
        <taxon>Hyoscyameae</taxon>
        <taxon>Anisodus</taxon>
    </lineage>
</organism>
<keyword evidence="15" id="KW-1185">Reference proteome</keyword>
<dbReference type="InterPro" id="IPR046346">
    <property type="entry name" value="Aminoacid_DH-like_N_sf"/>
</dbReference>
<evidence type="ECO:0000313" key="14">
    <source>
        <dbReference type="EMBL" id="KAJ8574001.1"/>
    </source>
</evidence>
<evidence type="ECO:0000256" key="6">
    <source>
        <dbReference type="ARBA" id="ARBA00023002"/>
    </source>
</evidence>
<dbReference type="PANTHER" id="PTHR48099">
    <property type="entry name" value="C-1-TETRAHYDROFOLATE SYNTHASE, CYTOPLASMIC-RELATED"/>
    <property type="match status" value="1"/>
</dbReference>
<comment type="catalytic activity">
    <reaction evidence="9">
        <text>(6R)-5,10-methylene-5,6,7,8-tetrahydrofolate + NADP(+) = (6R)-5,10-methenyltetrahydrofolate + NADPH</text>
        <dbReference type="Rhea" id="RHEA:22812"/>
        <dbReference type="ChEBI" id="CHEBI:15636"/>
        <dbReference type="ChEBI" id="CHEBI:57455"/>
        <dbReference type="ChEBI" id="CHEBI:57783"/>
        <dbReference type="ChEBI" id="CHEBI:58349"/>
        <dbReference type="EC" id="1.5.1.5"/>
    </reaction>
</comment>
<dbReference type="GO" id="GO:0005829">
    <property type="term" value="C:cytosol"/>
    <property type="evidence" value="ECO:0007669"/>
    <property type="project" value="TreeGrafter"/>
</dbReference>
<dbReference type="Pfam" id="PF02882">
    <property type="entry name" value="THF_DHG_CYH_C"/>
    <property type="match status" value="1"/>
</dbReference>
<dbReference type="InterPro" id="IPR020867">
    <property type="entry name" value="THF_DH/CycHdrlase_CS"/>
</dbReference>
<dbReference type="InterPro" id="IPR020630">
    <property type="entry name" value="THF_DH/CycHdrlase_cat_dom"/>
</dbReference>
<reference evidence="15" key="1">
    <citation type="journal article" date="2023" name="Proc. Natl. Acad. Sci. U.S.A.">
        <title>Genomic and structural basis for evolution of tropane alkaloid biosynthesis.</title>
        <authorList>
            <person name="Wanga Y.-J."/>
            <person name="Taina T."/>
            <person name="Yua J.-Y."/>
            <person name="Lia J."/>
            <person name="Xua B."/>
            <person name="Chenc J."/>
            <person name="D'Auriad J.C."/>
            <person name="Huanga J.-P."/>
            <person name="Huanga S.-X."/>
        </authorList>
    </citation>
    <scope>NUCLEOTIDE SEQUENCE [LARGE SCALE GENOMIC DNA]</scope>
    <source>
        <strain evidence="15">cv. KIB-2019</strain>
    </source>
</reference>
<dbReference type="HAMAP" id="MF_01576">
    <property type="entry name" value="THF_DHG_CYH"/>
    <property type="match status" value="1"/>
</dbReference>
<evidence type="ECO:0000256" key="7">
    <source>
        <dbReference type="ARBA" id="ARBA00023238"/>
    </source>
</evidence>
<evidence type="ECO:0000313" key="15">
    <source>
        <dbReference type="Proteomes" id="UP001152561"/>
    </source>
</evidence>
<evidence type="ECO:0000256" key="11">
    <source>
        <dbReference type="ARBA" id="ARBA00061364"/>
    </source>
</evidence>
<dbReference type="GO" id="GO:0004488">
    <property type="term" value="F:methylenetetrahydrofolate dehydrogenase (NADP+) activity"/>
    <property type="evidence" value="ECO:0007669"/>
    <property type="project" value="UniProtKB-EC"/>
</dbReference>
<accession>A0A9Q1N2W0</accession>
<dbReference type="FunFam" id="3.40.50.10860:FF:000005">
    <property type="entry name" value="C-1-tetrahydrofolate synthase, cytoplasmic, putative"/>
    <property type="match status" value="1"/>
</dbReference>
<keyword evidence="3" id="KW-0554">One-carbon metabolism</keyword>
<evidence type="ECO:0000256" key="2">
    <source>
        <dbReference type="ARBA" id="ARBA00011738"/>
    </source>
</evidence>
<comment type="function">
    <text evidence="10">Catalyzes the oxidation of 5,10-methylenetetrahydrofolate to 5,10-methenyltetrahydrofolate and then the hydrolysis of 5,10-methenyltetrahydrofolate to 10-formyltetrahydrofolate.</text>
</comment>
<keyword evidence="5" id="KW-0521">NADP</keyword>
<evidence type="ECO:0000259" key="13">
    <source>
        <dbReference type="Pfam" id="PF02882"/>
    </source>
</evidence>
<dbReference type="AlphaFoldDB" id="A0A9Q1N2W0"/>